<gene>
    <name evidence="1" type="ORF">A3D25_01720</name>
</gene>
<proteinExistence type="predicted"/>
<sequence length="441" mass="50003">MVEVRQVTDERVTNKIAQAFLRQRFPLSKQGEVLRAYLDEVTHRGDPAALLALRPQLPTVEAPQLHLFAKLRSNRIFESPDDIKNIQVTKGCSHGCDFCAIDAFSRVEAMPYVSVLKIAQSLREAERPRQKAYQEWQARLTLHTGVTLAQFREASVTWANAPLREGTEHFFDKFAELSEVLWEYLQQDPPTFLPVRPAVMGKSGLREDDLLTPHKRSITNYYDSDPFDYRDTTILHQDGTPADYGDVFTALASPFSPIHITTAGWRQNNAVAKRAAQKIAQATQADPALRRQFRLSVNMGELTAKQSLDLYLDSITSAARELFSAGVPHDLNQILLFADQETPNGLEFEKKCLAVLSQEITKNHLPAGIYQCRISRYSGRNREWNGSADHDVMACMPGYHIWPNGSVMYQDSFRDTDGKIKVRRGTRPQPTGDELYRLPRI</sequence>
<organism evidence="1 2">
    <name type="scientific">Candidatus Daviesbacteria bacterium RIFCSPHIGHO2_02_FULL_43_12</name>
    <dbReference type="NCBI Taxonomy" id="1797776"/>
    <lineage>
        <taxon>Bacteria</taxon>
        <taxon>Candidatus Daviesiibacteriota</taxon>
    </lineage>
</organism>
<evidence type="ECO:0000313" key="2">
    <source>
        <dbReference type="Proteomes" id="UP000177328"/>
    </source>
</evidence>
<dbReference type="EMBL" id="MFDD01000002">
    <property type="protein sequence ID" value="OGE41228.1"/>
    <property type="molecule type" value="Genomic_DNA"/>
</dbReference>
<comment type="caution">
    <text evidence="1">The sequence shown here is derived from an EMBL/GenBank/DDBJ whole genome shotgun (WGS) entry which is preliminary data.</text>
</comment>
<accession>A0A1F5KJY5</accession>
<dbReference type="InterPro" id="IPR007197">
    <property type="entry name" value="rSAM"/>
</dbReference>
<protein>
    <submittedName>
        <fullName evidence="1">Uncharacterized protein</fullName>
    </submittedName>
</protein>
<dbReference type="GO" id="GO:0051536">
    <property type="term" value="F:iron-sulfur cluster binding"/>
    <property type="evidence" value="ECO:0007669"/>
    <property type="project" value="InterPro"/>
</dbReference>
<dbReference type="SFLD" id="SFLDS00029">
    <property type="entry name" value="Radical_SAM"/>
    <property type="match status" value="1"/>
</dbReference>
<name>A0A1F5KJY5_9BACT</name>
<evidence type="ECO:0000313" key="1">
    <source>
        <dbReference type="EMBL" id="OGE41228.1"/>
    </source>
</evidence>
<dbReference type="AlphaFoldDB" id="A0A1F5KJY5"/>
<dbReference type="Proteomes" id="UP000177328">
    <property type="component" value="Unassembled WGS sequence"/>
</dbReference>
<reference evidence="1 2" key="1">
    <citation type="journal article" date="2016" name="Nat. Commun.">
        <title>Thousands of microbial genomes shed light on interconnected biogeochemical processes in an aquifer system.</title>
        <authorList>
            <person name="Anantharaman K."/>
            <person name="Brown C.T."/>
            <person name="Hug L.A."/>
            <person name="Sharon I."/>
            <person name="Castelle C.J."/>
            <person name="Probst A.J."/>
            <person name="Thomas B.C."/>
            <person name="Singh A."/>
            <person name="Wilkins M.J."/>
            <person name="Karaoz U."/>
            <person name="Brodie E.L."/>
            <person name="Williams K.H."/>
            <person name="Hubbard S.S."/>
            <person name="Banfield J.F."/>
        </authorList>
    </citation>
    <scope>NUCLEOTIDE SEQUENCE [LARGE SCALE GENOMIC DNA]</scope>
</reference>
<dbReference type="GO" id="GO:0003824">
    <property type="term" value="F:catalytic activity"/>
    <property type="evidence" value="ECO:0007669"/>
    <property type="project" value="InterPro"/>
</dbReference>